<dbReference type="InterPro" id="IPR038021">
    <property type="entry name" value="Putative_hydro-lyase"/>
</dbReference>
<comment type="similarity">
    <text evidence="1 3">Belongs to the D-glutamate cyclase family.</text>
</comment>
<dbReference type="KEGG" id="pabs:JIR001_07340"/>
<dbReference type="AlphaFoldDB" id="A0A8D5UCI9"/>
<evidence type="ECO:0000256" key="1">
    <source>
        <dbReference type="ARBA" id="ARBA00007896"/>
    </source>
</evidence>
<sequence>MNSLEEIRRAIRSGEWTRPTAGLAPGILQANLVVLPKRYAYDFLLFCVRNPKPCPLIEVTDPGSPVPVKTAPKADLRTDVPRYRIYRNGELAREAFDITEEWTEDAVSFLIGCSFTFDALLLNAGIPVRHVEEGVNVPMYRTPIPCEPAGMFRGPLVVSMRPLSPANLIRATEITSRYPEIHGGPVHVGDPAAIGIRDLDQPDYGDPVPIREGEIPVFWACGVTPQAVAMESRPDWMITHAPGHMLITDTPLFWEQGGADSHAFSLTDKNGP</sequence>
<dbReference type="PANTHER" id="PTHR32022:SF10">
    <property type="entry name" value="D-GLUTAMATE CYCLASE, MITOCHONDRIAL"/>
    <property type="match status" value="1"/>
</dbReference>
<dbReference type="EMBL" id="AP024601">
    <property type="protein sequence ID" value="BCU80951.1"/>
    <property type="molecule type" value="Genomic_DNA"/>
</dbReference>
<protein>
    <recommendedName>
        <fullName evidence="3">Putative hydro-lyase JIR001_07340</fullName>
        <ecNumber evidence="3">4.2.1.-</ecNumber>
    </recommendedName>
</protein>
<dbReference type="FunFam" id="3.30.2040.10:FF:000001">
    <property type="entry name" value="D-glutamate cyclase, mitochondrial"/>
    <property type="match status" value="1"/>
</dbReference>
<gene>
    <name evidence="4" type="primary">ycsI</name>
    <name evidence="4" type="ORF">JIR001_07340</name>
</gene>
<dbReference type="SUPFAM" id="SSF160920">
    <property type="entry name" value="PSTPO5379-like"/>
    <property type="match status" value="1"/>
</dbReference>
<dbReference type="InterPro" id="IPR016938">
    <property type="entry name" value="UPF0317"/>
</dbReference>
<evidence type="ECO:0000313" key="5">
    <source>
        <dbReference type="Proteomes" id="UP000677436"/>
    </source>
</evidence>
<proteinExistence type="inferred from homology"/>
<dbReference type="InterPro" id="IPR009906">
    <property type="entry name" value="D-Glu_cyclase"/>
</dbReference>
<dbReference type="Proteomes" id="UP000677436">
    <property type="component" value="Chromosome"/>
</dbReference>
<keyword evidence="5" id="KW-1185">Reference proteome</keyword>
<dbReference type="Gene3D" id="3.40.1640.10">
    <property type="entry name" value="PSTPO5379-like"/>
    <property type="match status" value="1"/>
</dbReference>
<dbReference type="Gene3D" id="3.30.2040.10">
    <property type="entry name" value="PSTPO5379-like domain"/>
    <property type="match status" value="1"/>
</dbReference>
<dbReference type="GO" id="GO:0016829">
    <property type="term" value="F:lyase activity"/>
    <property type="evidence" value="ECO:0007669"/>
    <property type="project" value="UniProtKB-KW"/>
</dbReference>
<dbReference type="RefSeq" id="WP_212774251.1">
    <property type="nucleotide sequence ID" value="NZ_AP024601.1"/>
</dbReference>
<evidence type="ECO:0000256" key="2">
    <source>
        <dbReference type="ARBA" id="ARBA00023239"/>
    </source>
</evidence>
<keyword evidence="2 3" id="KW-0456">Lyase</keyword>
<dbReference type="Pfam" id="PF07286">
    <property type="entry name" value="D-Glu_cyclase"/>
    <property type="match status" value="1"/>
</dbReference>
<reference evidence="4" key="2">
    <citation type="journal article" date="2021" name="Microbiol. Resour. Announc.">
        <title>Complete Genome Sequence of Polycladomyces abyssicola JIR-001T, Isolated from Hemipelagic Sediment in Deep Seawater.</title>
        <authorList>
            <person name="Tsubouchi T."/>
            <person name="Kaneko Y."/>
        </authorList>
    </citation>
    <scope>NUCLEOTIDE SEQUENCE</scope>
    <source>
        <strain evidence="4">JIR-001</strain>
    </source>
</reference>
<evidence type="ECO:0000256" key="3">
    <source>
        <dbReference type="HAMAP-Rule" id="MF_01830"/>
    </source>
</evidence>
<accession>A0A8D5UCI9</accession>
<dbReference type="NCBIfam" id="NF003969">
    <property type="entry name" value="PRK05463.1"/>
    <property type="match status" value="1"/>
</dbReference>
<dbReference type="PANTHER" id="PTHR32022">
    <property type="entry name" value="D-GLUTAMATE CYCLASE, MITOCHONDRIAL"/>
    <property type="match status" value="1"/>
</dbReference>
<name>A0A8D5UCI9_9BACL</name>
<dbReference type="HAMAP" id="MF_01830">
    <property type="entry name" value="Hydro_lyase"/>
    <property type="match status" value="1"/>
</dbReference>
<organism evidence="4 5">
    <name type="scientific">Polycladomyces abyssicola</name>
    <dbReference type="NCBI Taxonomy" id="1125966"/>
    <lineage>
        <taxon>Bacteria</taxon>
        <taxon>Bacillati</taxon>
        <taxon>Bacillota</taxon>
        <taxon>Bacilli</taxon>
        <taxon>Bacillales</taxon>
        <taxon>Thermoactinomycetaceae</taxon>
        <taxon>Polycladomyces</taxon>
    </lineage>
</organism>
<dbReference type="PIRSF" id="PIRSF029755">
    <property type="entry name" value="UCP029755"/>
    <property type="match status" value="1"/>
</dbReference>
<evidence type="ECO:0000313" key="4">
    <source>
        <dbReference type="EMBL" id="BCU80951.1"/>
    </source>
</evidence>
<reference evidence="4" key="1">
    <citation type="journal article" date="2013" name="Int. J. Syst. Evol. Microbiol.">
        <title>Polycladomyces abyssicola gen. nov., sp. nov., a thermophilic filamentous bacterium isolated from hemipelagic sediment.</title>
        <authorList>
            <person name="Tsubouchi T."/>
            <person name="Shimane Y."/>
            <person name="Mori K."/>
            <person name="Usui K."/>
            <person name="Hiraki T."/>
            <person name="Tame A."/>
            <person name="Uematsu K."/>
            <person name="Maruyama T."/>
            <person name="Hatada Y."/>
        </authorList>
    </citation>
    <scope>NUCLEOTIDE SEQUENCE</scope>
    <source>
        <strain evidence="4">JIR-001</strain>
    </source>
</reference>
<dbReference type="EC" id="4.2.1.-" evidence="3"/>